<reference evidence="3 4" key="1">
    <citation type="submission" date="2017-11" db="EMBL/GenBank/DDBJ databases">
        <title>Draft genome sequences of strains TRE 1, TRE D, TRE H and TRI 7, isolated from tamarins, belonging to four potential novel Bifidobacterium species.</title>
        <authorList>
            <person name="Mattarelli P."/>
            <person name="Modesto M."/>
            <person name="Bonetti A."/>
            <person name="Puglisi E."/>
            <person name="Morelli L."/>
        </authorList>
    </citation>
    <scope>NUCLEOTIDE SEQUENCE [LARGE SCALE GENOMIC DNA]</scope>
    <source>
        <strain evidence="4">TRED</strain>
    </source>
</reference>
<dbReference type="InterPro" id="IPR050546">
    <property type="entry name" value="Glycosyl_Hydrlase_16"/>
</dbReference>
<evidence type="ECO:0000256" key="1">
    <source>
        <dbReference type="SAM" id="SignalP"/>
    </source>
</evidence>
<name>A0A2M9HPE3_9BIFI</name>
<feature type="chain" id="PRO_5015006561" description="GH16 domain-containing protein" evidence="1">
    <location>
        <begin position="27"/>
        <end position="684"/>
    </location>
</feature>
<proteinExistence type="predicted"/>
<dbReference type="Proteomes" id="UP000228755">
    <property type="component" value="Unassembled WGS sequence"/>
</dbReference>
<evidence type="ECO:0000313" key="4">
    <source>
        <dbReference type="Proteomes" id="UP000228755"/>
    </source>
</evidence>
<evidence type="ECO:0000313" key="3">
    <source>
        <dbReference type="EMBL" id="PJM78651.1"/>
    </source>
</evidence>
<accession>A0A2M9HPE3</accession>
<organism evidence="3 4">
    <name type="scientific">Bifidobacterium scaligerum</name>
    <dbReference type="NCBI Taxonomy" id="2052656"/>
    <lineage>
        <taxon>Bacteria</taxon>
        <taxon>Bacillati</taxon>
        <taxon>Actinomycetota</taxon>
        <taxon>Actinomycetes</taxon>
        <taxon>Bifidobacteriales</taxon>
        <taxon>Bifidobacteriaceae</taxon>
        <taxon>Bifidobacterium</taxon>
    </lineage>
</organism>
<dbReference type="OrthoDB" id="3180199at2"/>
<sequence>MRRSALIPITALLAFSMVMPVSSIYADESNVGVDNSGIEASPSSCEAADSSAETFHDDFDGDSIDTMKWPSVGSLGGKYYISDAYSSYTAPENVEVNNGNLRLWLRQDGKKNFTWVGKDSPKNSNGWGWKQPYTGKMPAYTDGYPWNDPLPYTAGAVTSNPSGTNGFAQQYGKFSVCQKAPKGKGVWSAFWLLAKSGGWPPEFDIAEFYGGQGDGGQGTMQTGHPWKRNANGTLSWDDSVWSNNSKYHFTDQYYKFTVVLSKNANGVPMTDYYINNQHIKHVQGPHAGQSFDQTEAEAEQGFYFVLNTGAQSKKSWLTPFDYPTDPDVEHSYDIAWVSAEALTETLAPLQRVVNDIHKLDANDYTTDSWNVLSAETSQASKLLGDASTSATTVNETLAKLQTAQAALVKKTPVDSISLSADDMRDGIKYVDKDSSAKIFASVAPSQAAQDWGNPAWSSSDSSVATVDKTGTVTGHKSGTAVISAKVGGKTGTITVQVSEPQDVAAYKQSNGVDLDNAQWKVPTQKGKVFSGWFTEPWKGAQPYTETSGKAYPHFVDGNVLSVKRQISAGTTAQSAETDLRLLTTVDSLDYQSAGFEVALNDGQPSDKQTSTVYTKISANDGTTVVANDPTVFSPDSKYFVTYSYWNIPNDKFATKFSVTPYWITLDGTRVEGVNRVFTVSDAIQ</sequence>
<feature type="signal peptide" evidence="1">
    <location>
        <begin position="1"/>
        <end position="26"/>
    </location>
</feature>
<dbReference type="Pfam" id="PF02368">
    <property type="entry name" value="Big_2"/>
    <property type="match status" value="1"/>
</dbReference>
<dbReference type="EMBL" id="PGLQ01000005">
    <property type="protein sequence ID" value="PJM78651.1"/>
    <property type="molecule type" value="Genomic_DNA"/>
</dbReference>
<dbReference type="InterPro" id="IPR013320">
    <property type="entry name" value="ConA-like_dom_sf"/>
</dbReference>
<keyword evidence="1" id="KW-0732">Signal</keyword>
<dbReference type="Gene3D" id="2.60.120.200">
    <property type="match status" value="1"/>
</dbReference>
<dbReference type="PANTHER" id="PTHR10963:SF60">
    <property type="entry name" value="GRAM-NEGATIVE BACTERIA-BINDING PROTEIN 1-RELATED"/>
    <property type="match status" value="1"/>
</dbReference>
<dbReference type="PANTHER" id="PTHR10963">
    <property type="entry name" value="GLYCOSYL HYDROLASE-RELATED"/>
    <property type="match status" value="1"/>
</dbReference>
<dbReference type="GO" id="GO:0005975">
    <property type="term" value="P:carbohydrate metabolic process"/>
    <property type="evidence" value="ECO:0007669"/>
    <property type="project" value="InterPro"/>
</dbReference>
<keyword evidence="4" id="KW-1185">Reference proteome</keyword>
<feature type="domain" description="GH16" evidence="2">
    <location>
        <begin position="26"/>
        <end position="345"/>
    </location>
</feature>
<evidence type="ECO:0000259" key="2">
    <source>
        <dbReference type="PROSITE" id="PS51762"/>
    </source>
</evidence>
<dbReference type="Gene3D" id="2.60.40.1080">
    <property type="match status" value="1"/>
</dbReference>
<dbReference type="Pfam" id="PF00722">
    <property type="entry name" value="Glyco_hydro_16"/>
    <property type="match status" value="1"/>
</dbReference>
<dbReference type="SUPFAM" id="SSF49373">
    <property type="entry name" value="Invasin/intimin cell-adhesion fragments"/>
    <property type="match status" value="1"/>
</dbReference>
<dbReference type="InterPro" id="IPR000757">
    <property type="entry name" value="Beta-glucanase-like"/>
</dbReference>
<dbReference type="InterPro" id="IPR008964">
    <property type="entry name" value="Invasin/intimin_cell_adhesion"/>
</dbReference>
<gene>
    <name evidence="3" type="ORF">CUU80_07875</name>
</gene>
<dbReference type="RefSeq" id="WP_100496769.1">
    <property type="nucleotide sequence ID" value="NZ_PGLQ01000005.1"/>
</dbReference>
<dbReference type="GO" id="GO:0004553">
    <property type="term" value="F:hydrolase activity, hydrolyzing O-glycosyl compounds"/>
    <property type="evidence" value="ECO:0007669"/>
    <property type="project" value="InterPro"/>
</dbReference>
<dbReference type="SUPFAM" id="SSF49899">
    <property type="entry name" value="Concanavalin A-like lectins/glucanases"/>
    <property type="match status" value="1"/>
</dbReference>
<comment type="caution">
    <text evidence="3">The sequence shown here is derived from an EMBL/GenBank/DDBJ whole genome shotgun (WGS) entry which is preliminary data.</text>
</comment>
<dbReference type="AlphaFoldDB" id="A0A2M9HPE3"/>
<dbReference type="InterPro" id="IPR003343">
    <property type="entry name" value="Big_2"/>
</dbReference>
<protein>
    <recommendedName>
        <fullName evidence="2">GH16 domain-containing protein</fullName>
    </recommendedName>
</protein>
<dbReference type="Gene3D" id="1.20.1270.90">
    <property type="entry name" value="AF1782-like"/>
    <property type="match status" value="1"/>
</dbReference>
<dbReference type="PROSITE" id="PS51762">
    <property type="entry name" value="GH16_2"/>
    <property type="match status" value="1"/>
</dbReference>